<dbReference type="AlphaFoldDB" id="A0A7K3WJN2"/>
<name>A0A7K3WJN2_9ACTN</name>
<dbReference type="Proteomes" id="UP000470470">
    <property type="component" value="Unassembled WGS sequence"/>
</dbReference>
<protein>
    <submittedName>
        <fullName evidence="1">Uncharacterized protein</fullName>
    </submittedName>
</protein>
<reference evidence="1 2" key="1">
    <citation type="submission" date="2020-02" db="EMBL/GenBank/DDBJ databases">
        <title>The whole genome sequence of CPCC 205119.</title>
        <authorList>
            <person name="Jiang Z."/>
        </authorList>
    </citation>
    <scope>NUCLEOTIDE SEQUENCE [LARGE SCALE GENOMIC DNA]</scope>
    <source>
        <strain evidence="1 2">CPCC 205119</strain>
    </source>
</reference>
<comment type="caution">
    <text evidence="1">The sequence shown here is derived from an EMBL/GenBank/DDBJ whole genome shotgun (WGS) entry which is preliminary data.</text>
</comment>
<dbReference type="EMBL" id="JAAGWK010000043">
    <property type="protein sequence ID" value="NEL56701.1"/>
    <property type="molecule type" value="Genomic_DNA"/>
</dbReference>
<sequence length="113" mass="12137">MSTPSDLAATLTDVTEREYVRFVADWMTRAEQLEEVPPLTGAAVIDALVAAAASHVAFQRTGSVPSWTQEPARRLDSFWHPGSAALLANALVHAPLSFKLHGILIEADSLVSV</sequence>
<accession>A0A7K3WJN2</accession>
<organism evidence="1 2">
    <name type="scientific">Goekera deserti</name>
    <dbReference type="NCBI Taxonomy" id="2497753"/>
    <lineage>
        <taxon>Bacteria</taxon>
        <taxon>Bacillati</taxon>
        <taxon>Actinomycetota</taxon>
        <taxon>Actinomycetes</taxon>
        <taxon>Geodermatophilales</taxon>
        <taxon>Geodermatophilaceae</taxon>
        <taxon>Goekera</taxon>
    </lineage>
</organism>
<evidence type="ECO:0000313" key="2">
    <source>
        <dbReference type="Proteomes" id="UP000470470"/>
    </source>
</evidence>
<evidence type="ECO:0000313" key="1">
    <source>
        <dbReference type="EMBL" id="NEL56701.1"/>
    </source>
</evidence>
<gene>
    <name evidence="1" type="ORF">G1H19_22285</name>
</gene>
<proteinExistence type="predicted"/>
<keyword evidence="2" id="KW-1185">Reference proteome</keyword>
<dbReference type="RefSeq" id="WP_152729542.1">
    <property type="nucleotide sequence ID" value="NZ_JAABOZ010000003.1"/>
</dbReference>